<dbReference type="EC" id="4.3.2.7" evidence="1"/>
<dbReference type="Pfam" id="PF04752">
    <property type="entry name" value="ChaC"/>
    <property type="match status" value="2"/>
</dbReference>
<comment type="function">
    <text evidence="4">Catalyzes the cleavage of glutathione into 5-oxo-L-proline and a Cys-Gly dipeptide. Acts specifically on glutathione, but not on other gamma-glutamyl peptides.</text>
</comment>
<organism evidence="5 6">
    <name type="scientific">Homarus americanus</name>
    <name type="common">American lobster</name>
    <dbReference type="NCBI Taxonomy" id="6706"/>
    <lineage>
        <taxon>Eukaryota</taxon>
        <taxon>Metazoa</taxon>
        <taxon>Ecdysozoa</taxon>
        <taxon>Arthropoda</taxon>
        <taxon>Crustacea</taxon>
        <taxon>Multicrustacea</taxon>
        <taxon>Malacostraca</taxon>
        <taxon>Eumalacostraca</taxon>
        <taxon>Eucarida</taxon>
        <taxon>Decapoda</taxon>
        <taxon>Pleocyemata</taxon>
        <taxon>Astacidea</taxon>
        <taxon>Nephropoidea</taxon>
        <taxon>Nephropidae</taxon>
        <taxon>Homarus</taxon>
    </lineage>
</organism>
<sequence length="102" mass="11264">MTDQVWGMAYKISEEDQEKVMAHLDHREKDGYHRADSNPFYTGPTNEDTIADIIASAVGPSGPNSEYLFQLAEAMRVVGASDTHLFSIETKVKNSLGVCSNK</sequence>
<keyword evidence="2" id="KW-0456">Lyase</keyword>
<evidence type="ECO:0000256" key="1">
    <source>
        <dbReference type="ARBA" id="ARBA00012344"/>
    </source>
</evidence>
<protein>
    <recommendedName>
        <fullName evidence="1">glutathione-specific gamma-glutamylcyclotransferase</fullName>
        <ecNumber evidence="1">4.3.2.7</ecNumber>
    </recommendedName>
    <alternativeName>
        <fullName evidence="3">Cation transport regulator-like protein 2</fullName>
    </alternativeName>
</protein>
<name>A0A8J5JZF9_HOMAM</name>
<evidence type="ECO:0000313" key="5">
    <source>
        <dbReference type="EMBL" id="KAG7163678.1"/>
    </source>
</evidence>
<dbReference type="PANTHER" id="PTHR12192">
    <property type="entry name" value="CATION TRANSPORT PROTEIN CHAC-RELATED"/>
    <property type="match status" value="1"/>
</dbReference>
<dbReference type="AlphaFoldDB" id="A0A8J5JZF9"/>
<dbReference type="PANTHER" id="PTHR12192:SF2">
    <property type="entry name" value="GLUTATHIONE-SPECIFIC GAMMA-GLUTAMYLCYCLOTRANSFERASE 2"/>
    <property type="match status" value="1"/>
</dbReference>
<dbReference type="GO" id="GO:0005737">
    <property type="term" value="C:cytoplasm"/>
    <property type="evidence" value="ECO:0007669"/>
    <property type="project" value="TreeGrafter"/>
</dbReference>
<proteinExistence type="predicted"/>
<evidence type="ECO:0000256" key="2">
    <source>
        <dbReference type="ARBA" id="ARBA00023239"/>
    </source>
</evidence>
<reference evidence="5" key="1">
    <citation type="journal article" date="2021" name="Sci. Adv.">
        <title>The American lobster genome reveals insights on longevity, neural, and immune adaptations.</title>
        <authorList>
            <person name="Polinski J.M."/>
            <person name="Zimin A.V."/>
            <person name="Clark K.F."/>
            <person name="Kohn A.B."/>
            <person name="Sadowski N."/>
            <person name="Timp W."/>
            <person name="Ptitsyn A."/>
            <person name="Khanna P."/>
            <person name="Romanova D.Y."/>
            <person name="Williams P."/>
            <person name="Greenwood S.J."/>
            <person name="Moroz L.L."/>
            <person name="Walt D.R."/>
            <person name="Bodnar A.G."/>
        </authorList>
    </citation>
    <scope>NUCLEOTIDE SEQUENCE</scope>
    <source>
        <strain evidence="5">GMGI-L3</strain>
    </source>
</reference>
<dbReference type="EMBL" id="JAHLQT010026447">
    <property type="protein sequence ID" value="KAG7163678.1"/>
    <property type="molecule type" value="Genomic_DNA"/>
</dbReference>
<comment type="caution">
    <text evidence="5">The sequence shown here is derived from an EMBL/GenBank/DDBJ whole genome shotgun (WGS) entry which is preliminary data.</text>
</comment>
<dbReference type="GO" id="GO:0006751">
    <property type="term" value="P:glutathione catabolic process"/>
    <property type="evidence" value="ECO:0007669"/>
    <property type="project" value="InterPro"/>
</dbReference>
<dbReference type="GO" id="GO:0061928">
    <property type="term" value="F:glutathione specific gamma-glutamylcyclotransferase activity"/>
    <property type="evidence" value="ECO:0007669"/>
    <property type="project" value="UniProtKB-EC"/>
</dbReference>
<keyword evidence="6" id="KW-1185">Reference proteome</keyword>
<accession>A0A8J5JZF9</accession>
<dbReference type="Proteomes" id="UP000747542">
    <property type="component" value="Unassembled WGS sequence"/>
</dbReference>
<evidence type="ECO:0000256" key="4">
    <source>
        <dbReference type="ARBA" id="ARBA00045227"/>
    </source>
</evidence>
<dbReference type="InterPro" id="IPR006840">
    <property type="entry name" value="ChaC"/>
</dbReference>
<evidence type="ECO:0000313" key="6">
    <source>
        <dbReference type="Proteomes" id="UP000747542"/>
    </source>
</evidence>
<evidence type="ECO:0000256" key="3">
    <source>
        <dbReference type="ARBA" id="ARBA00043195"/>
    </source>
</evidence>
<gene>
    <name evidence="5" type="primary">Chac2-L2</name>
    <name evidence="5" type="ORF">Hamer_G002902</name>
</gene>